<dbReference type="InterPro" id="IPR009702">
    <property type="entry name" value="DUF1284"/>
</dbReference>
<dbReference type="GeneID" id="86847578"/>
<comment type="caution">
    <text evidence="1">The sequence shown here is derived from an EMBL/GenBank/DDBJ whole genome shotgun (WGS) entry which is preliminary data.</text>
</comment>
<evidence type="ECO:0008006" key="3">
    <source>
        <dbReference type="Google" id="ProtNLM"/>
    </source>
</evidence>
<gene>
    <name evidence="1" type="ORF">RRH01S_09_00210</name>
</gene>
<reference evidence="1 2" key="1">
    <citation type="submission" date="2014-05" db="EMBL/GenBank/DDBJ databases">
        <title>Whole genome shotgun sequence of Rhizobium rhizogenes NBRC 13257.</title>
        <authorList>
            <person name="Katano-Makiyama Y."/>
            <person name="Hosoyama A."/>
            <person name="Hashimoto M."/>
            <person name="Hosoyama Y."/>
            <person name="Noguchi M."/>
            <person name="Tsuchikane K."/>
            <person name="Kimura A."/>
            <person name="Ohji S."/>
            <person name="Ichikawa N."/>
            <person name="Yamazoe A."/>
            <person name="Fujita N."/>
        </authorList>
    </citation>
    <scope>NUCLEOTIDE SEQUENCE [LARGE SCALE GENOMIC DNA]</scope>
    <source>
        <strain evidence="1 2">NBRC 13257</strain>
    </source>
</reference>
<dbReference type="RefSeq" id="WP_042474096.1">
    <property type="nucleotide sequence ID" value="NZ_BAYX01000009.1"/>
</dbReference>
<name>A0AA87QCV6_RHIRH</name>
<protein>
    <recommendedName>
        <fullName evidence="3">2Fe-2S ferredoxin</fullName>
    </recommendedName>
</protein>
<evidence type="ECO:0000313" key="1">
    <source>
        <dbReference type="EMBL" id="GAJ94709.1"/>
    </source>
</evidence>
<evidence type="ECO:0000313" key="2">
    <source>
        <dbReference type="Proteomes" id="UP000026941"/>
    </source>
</evidence>
<dbReference type="EMBL" id="BAYX01000009">
    <property type="protein sequence ID" value="GAJ94709.1"/>
    <property type="molecule type" value="Genomic_DNA"/>
</dbReference>
<dbReference type="Pfam" id="PF06935">
    <property type="entry name" value="DUF1284"/>
    <property type="match status" value="1"/>
</dbReference>
<proteinExistence type="predicted"/>
<organism evidence="1 2">
    <name type="scientific">Rhizobium rhizogenes NBRC 13257</name>
    <dbReference type="NCBI Taxonomy" id="1220581"/>
    <lineage>
        <taxon>Bacteria</taxon>
        <taxon>Pseudomonadati</taxon>
        <taxon>Pseudomonadota</taxon>
        <taxon>Alphaproteobacteria</taxon>
        <taxon>Hyphomicrobiales</taxon>
        <taxon>Rhizobiaceae</taxon>
        <taxon>Rhizobium/Agrobacterium group</taxon>
        <taxon>Rhizobium</taxon>
    </lineage>
</organism>
<sequence length="142" mass="15311">MTIRLRAHHLLCMLTFVGEGYTPAFTANYRRIAERLTAGEEIKLVSGPDDICAPLLDEKEPHCFKDSVIERDAAALADVVALLGEELAPGSVVVPDASLLAKLRRNFASGDIRHACLGCEWTGLCSRIAADSFKGVLVGQTT</sequence>
<dbReference type="AlphaFoldDB" id="A0AA87QCV6"/>
<accession>A0AA87QCV6</accession>
<dbReference type="Proteomes" id="UP000026941">
    <property type="component" value="Unassembled WGS sequence"/>
</dbReference>